<dbReference type="Proteomes" id="UP000195521">
    <property type="component" value="Unassembled WGS sequence"/>
</dbReference>
<dbReference type="RefSeq" id="XP_028547159.1">
    <property type="nucleotide sequence ID" value="XM_028691358.1"/>
</dbReference>
<reference evidence="3" key="1">
    <citation type="submission" date="2017-04" db="EMBL/GenBank/DDBJ databases">
        <title>Plasmodium gonderi genome.</title>
        <authorList>
            <person name="Arisue N."/>
            <person name="Honma H."/>
            <person name="Kawai S."/>
            <person name="Tougan T."/>
            <person name="Tanabe K."/>
            <person name="Horii T."/>
        </authorList>
    </citation>
    <scope>NUCLEOTIDE SEQUENCE [LARGE SCALE GENOMIC DNA]</scope>
    <source>
        <strain evidence="3">ATCC 30045</strain>
    </source>
</reference>
<protein>
    <submittedName>
        <fullName evidence="2">Variable surface protein</fullName>
    </submittedName>
</protein>
<dbReference type="GeneID" id="39745378"/>
<dbReference type="AlphaFoldDB" id="A0A1Y1JQR5"/>
<evidence type="ECO:0000313" key="3">
    <source>
        <dbReference type="Proteomes" id="UP000195521"/>
    </source>
</evidence>
<keyword evidence="3" id="KW-1185">Reference proteome</keyword>
<sequence>MANNIYAHVHQFHKWKDTMTTIKDEDSEIYNSLCEGIKGIEDDIKSEFNKECPKSLYFLKDIERYSFHDYNLKRAACIYMCYWLFHDSLKEKKYDIQEVYKSILDKYNNNEDEYFKDCMNIFINEDVLNKLKHIYDMYTELKNMDNGTCDVNRCLCAKKCSNLYMQHVEECKHKNNNDFCNELEKVRSQYNEQMINTNCTDGTPKFLPSFQTFSSIKLILSTFVLLIILSIFIIVLHKFIFKSNLRSKIMRKSKQREDIYNECSIMQPSELSCN</sequence>
<dbReference type="EMBL" id="BDQF01000449">
    <property type="protein sequence ID" value="GAW84570.1"/>
    <property type="molecule type" value="Genomic_DNA"/>
</dbReference>
<evidence type="ECO:0000256" key="1">
    <source>
        <dbReference type="SAM" id="Phobius"/>
    </source>
</evidence>
<gene>
    <name evidence="2" type="ORF">PGO_003735</name>
</gene>
<comment type="caution">
    <text evidence="2">The sequence shown here is derived from an EMBL/GenBank/DDBJ whole genome shotgun (WGS) entry which is preliminary data.</text>
</comment>
<keyword evidence="1" id="KW-0812">Transmembrane</keyword>
<proteinExistence type="predicted"/>
<feature type="non-terminal residue" evidence="2">
    <location>
        <position position="274"/>
    </location>
</feature>
<dbReference type="OrthoDB" id="387682at2759"/>
<accession>A0A1Y1JQR5</accession>
<evidence type="ECO:0000313" key="2">
    <source>
        <dbReference type="EMBL" id="GAW84570.1"/>
    </source>
</evidence>
<keyword evidence="1" id="KW-1133">Transmembrane helix</keyword>
<organism evidence="2 3">
    <name type="scientific">Plasmodium gonderi</name>
    <dbReference type="NCBI Taxonomy" id="77519"/>
    <lineage>
        <taxon>Eukaryota</taxon>
        <taxon>Sar</taxon>
        <taxon>Alveolata</taxon>
        <taxon>Apicomplexa</taxon>
        <taxon>Aconoidasida</taxon>
        <taxon>Haemosporida</taxon>
        <taxon>Plasmodiidae</taxon>
        <taxon>Plasmodium</taxon>
        <taxon>Plasmodium (Plasmodium)</taxon>
    </lineage>
</organism>
<name>A0A1Y1JQR5_PLAGO</name>
<keyword evidence="1" id="KW-0472">Membrane</keyword>
<feature type="transmembrane region" description="Helical" evidence="1">
    <location>
        <begin position="218"/>
        <end position="241"/>
    </location>
</feature>